<keyword evidence="10 13" id="KW-0648">Protein biosynthesis</keyword>
<evidence type="ECO:0000256" key="11">
    <source>
        <dbReference type="ARBA" id="ARBA00023146"/>
    </source>
</evidence>
<keyword evidence="11 13" id="KW-0030">Aminoacyl-tRNA synthetase</keyword>
<keyword evidence="6 13" id="KW-0547">Nucleotide-binding</keyword>
<comment type="caution">
    <text evidence="13">Lacks conserved residue(s) required for the propagation of feature annotation.</text>
</comment>
<dbReference type="HAMAP" id="MF_00184">
    <property type="entry name" value="Thr_tRNA_synth"/>
    <property type="match status" value="1"/>
</dbReference>
<dbReference type="SUPFAM" id="SSF55186">
    <property type="entry name" value="ThrRS/AlaRS common domain"/>
    <property type="match status" value="1"/>
</dbReference>
<dbReference type="Pfam" id="PF07973">
    <property type="entry name" value="tRNA_SAD"/>
    <property type="match status" value="1"/>
</dbReference>
<dbReference type="InterPro" id="IPR045864">
    <property type="entry name" value="aa-tRNA-synth_II/BPL/LPL"/>
</dbReference>
<comment type="similarity">
    <text evidence="1 13">Belongs to the class-II aminoacyl-tRNA synthetase family.</text>
</comment>
<keyword evidence="5 13" id="KW-0479">Metal-binding</keyword>
<dbReference type="InterPro" id="IPR047246">
    <property type="entry name" value="ThrRS_anticodon"/>
</dbReference>
<comment type="cofactor">
    <cofactor evidence="13">
        <name>Zn(2+)</name>
        <dbReference type="ChEBI" id="CHEBI:29105"/>
    </cofactor>
    <text evidence="13">Binds 1 zinc ion per subunit.</text>
</comment>
<dbReference type="PRINTS" id="PR01047">
    <property type="entry name" value="TRNASYNTHTHR"/>
</dbReference>
<evidence type="ECO:0000256" key="2">
    <source>
        <dbReference type="ARBA" id="ARBA00022490"/>
    </source>
</evidence>
<dbReference type="CDD" id="cd00771">
    <property type="entry name" value="ThrRS_core"/>
    <property type="match status" value="1"/>
</dbReference>
<evidence type="ECO:0000256" key="3">
    <source>
        <dbReference type="ARBA" id="ARBA00022555"/>
    </source>
</evidence>
<organism evidence="15 16">
    <name type="scientific">Candidatus Shapirobacteria bacterium CG09_land_8_20_14_0_10_39_12</name>
    <dbReference type="NCBI Taxonomy" id="1974885"/>
    <lineage>
        <taxon>Bacteria</taxon>
        <taxon>Candidatus Shapironibacteriota</taxon>
    </lineage>
</organism>
<keyword evidence="9 13" id="KW-0694">RNA-binding</keyword>
<dbReference type="Gene3D" id="3.30.980.10">
    <property type="entry name" value="Threonyl-trna Synthetase, Chain A, domain 2"/>
    <property type="match status" value="1"/>
</dbReference>
<dbReference type="EMBL" id="PEZI01000005">
    <property type="protein sequence ID" value="PIS14910.1"/>
    <property type="molecule type" value="Genomic_DNA"/>
</dbReference>
<dbReference type="PANTHER" id="PTHR11451">
    <property type="entry name" value="THREONINE-TRNA LIGASE"/>
    <property type="match status" value="1"/>
</dbReference>
<evidence type="ECO:0000256" key="6">
    <source>
        <dbReference type="ARBA" id="ARBA00022741"/>
    </source>
</evidence>
<evidence type="ECO:0000256" key="13">
    <source>
        <dbReference type="HAMAP-Rule" id="MF_00184"/>
    </source>
</evidence>
<reference evidence="16" key="1">
    <citation type="submission" date="2017-09" db="EMBL/GenBank/DDBJ databases">
        <title>Depth-based differentiation of microbial function through sediment-hosted aquifers and enrichment of novel symbionts in the deep terrestrial subsurface.</title>
        <authorList>
            <person name="Probst A.J."/>
            <person name="Ladd B."/>
            <person name="Jarett J.K."/>
            <person name="Geller-Mcgrath D.E."/>
            <person name="Sieber C.M.K."/>
            <person name="Emerson J.B."/>
            <person name="Anantharaman K."/>
            <person name="Thomas B.C."/>
            <person name="Malmstrom R."/>
            <person name="Stieglmeier M."/>
            <person name="Klingl A."/>
            <person name="Woyke T."/>
            <person name="Ryan C.M."/>
            <person name="Banfield J.F."/>
        </authorList>
    </citation>
    <scope>NUCLEOTIDE SEQUENCE [LARGE SCALE GENOMIC DNA]</scope>
</reference>
<dbReference type="InterPro" id="IPR004154">
    <property type="entry name" value="Anticodon-bd"/>
</dbReference>
<evidence type="ECO:0000259" key="14">
    <source>
        <dbReference type="PROSITE" id="PS50862"/>
    </source>
</evidence>
<name>A0A2H0WQH5_9BACT</name>
<dbReference type="SMART" id="SM00863">
    <property type="entry name" value="tRNA_SAD"/>
    <property type="match status" value="1"/>
</dbReference>
<evidence type="ECO:0000313" key="15">
    <source>
        <dbReference type="EMBL" id="PIS14910.1"/>
    </source>
</evidence>
<comment type="caution">
    <text evidence="15">The sequence shown here is derived from an EMBL/GenBank/DDBJ whole genome shotgun (WGS) entry which is preliminary data.</text>
</comment>
<evidence type="ECO:0000256" key="8">
    <source>
        <dbReference type="ARBA" id="ARBA00022840"/>
    </source>
</evidence>
<dbReference type="InterPro" id="IPR002314">
    <property type="entry name" value="aa-tRNA-synt_IIb"/>
</dbReference>
<gene>
    <name evidence="13" type="primary">thrS</name>
    <name evidence="15" type="ORF">COT64_00165</name>
</gene>
<dbReference type="CDD" id="cd00860">
    <property type="entry name" value="ThrRS_anticodon"/>
    <property type="match status" value="1"/>
</dbReference>
<feature type="domain" description="Aminoacyl-transfer RNA synthetases class-II family profile" evidence="14">
    <location>
        <begin position="213"/>
        <end position="482"/>
    </location>
</feature>
<dbReference type="EC" id="6.1.1.3" evidence="13"/>
<dbReference type="SUPFAM" id="SSF55681">
    <property type="entry name" value="Class II aaRS and biotin synthetases"/>
    <property type="match status" value="1"/>
</dbReference>
<keyword evidence="2 13" id="KW-0963">Cytoplasm</keyword>
<dbReference type="FunFam" id="3.40.50.800:FF:000001">
    <property type="entry name" value="Threonine--tRNA ligase"/>
    <property type="match status" value="1"/>
</dbReference>
<keyword evidence="4 13" id="KW-0436">Ligase</keyword>
<evidence type="ECO:0000313" key="16">
    <source>
        <dbReference type="Proteomes" id="UP000230775"/>
    </source>
</evidence>
<evidence type="ECO:0000256" key="1">
    <source>
        <dbReference type="ARBA" id="ARBA00008226"/>
    </source>
</evidence>
<evidence type="ECO:0000256" key="5">
    <source>
        <dbReference type="ARBA" id="ARBA00022723"/>
    </source>
</evidence>
<proteinExistence type="inferred from homology"/>
<comment type="subunit">
    <text evidence="13">Homodimer.</text>
</comment>
<evidence type="ECO:0000256" key="7">
    <source>
        <dbReference type="ARBA" id="ARBA00022833"/>
    </source>
</evidence>
<evidence type="ECO:0000256" key="4">
    <source>
        <dbReference type="ARBA" id="ARBA00022598"/>
    </source>
</evidence>
<dbReference type="GO" id="GO:0005737">
    <property type="term" value="C:cytoplasm"/>
    <property type="evidence" value="ECO:0007669"/>
    <property type="project" value="UniProtKB-SubCell"/>
</dbReference>
<dbReference type="Gene3D" id="3.30.54.20">
    <property type="match status" value="1"/>
</dbReference>
<dbReference type="AlphaFoldDB" id="A0A2H0WQH5"/>
<comment type="catalytic activity">
    <reaction evidence="12 13">
        <text>tRNA(Thr) + L-threonine + ATP = L-threonyl-tRNA(Thr) + AMP + diphosphate + H(+)</text>
        <dbReference type="Rhea" id="RHEA:24624"/>
        <dbReference type="Rhea" id="RHEA-COMP:9670"/>
        <dbReference type="Rhea" id="RHEA-COMP:9704"/>
        <dbReference type="ChEBI" id="CHEBI:15378"/>
        <dbReference type="ChEBI" id="CHEBI:30616"/>
        <dbReference type="ChEBI" id="CHEBI:33019"/>
        <dbReference type="ChEBI" id="CHEBI:57926"/>
        <dbReference type="ChEBI" id="CHEBI:78442"/>
        <dbReference type="ChEBI" id="CHEBI:78534"/>
        <dbReference type="ChEBI" id="CHEBI:456215"/>
        <dbReference type="EC" id="6.1.1.3"/>
    </reaction>
</comment>
<keyword evidence="7 13" id="KW-0862">Zinc</keyword>
<evidence type="ECO:0000256" key="10">
    <source>
        <dbReference type="ARBA" id="ARBA00022917"/>
    </source>
</evidence>
<dbReference type="InterPro" id="IPR012947">
    <property type="entry name" value="tRNA_SAD"/>
</dbReference>
<dbReference type="InterPro" id="IPR002320">
    <property type="entry name" value="Thr-tRNA-ligase_IIa"/>
</dbReference>
<feature type="binding site" evidence="13">
    <location>
        <position position="275"/>
    </location>
    <ligand>
        <name>Zn(2+)</name>
        <dbReference type="ChEBI" id="CHEBI:29105"/>
        <note>catalytic</note>
    </ligand>
</feature>
<dbReference type="GO" id="GO:0006435">
    <property type="term" value="P:threonyl-tRNA aminoacylation"/>
    <property type="evidence" value="ECO:0007669"/>
    <property type="project" value="UniProtKB-UniRule"/>
</dbReference>
<dbReference type="InterPro" id="IPR006195">
    <property type="entry name" value="aa-tRNA-synth_II"/>
</dbReference>
<dbReference type="Gene3D" id="3.40.50.800">
    <property type="entry name" value="Anticodon-binding domain"/>
    <property type="match status" value="1"/>
</dbReference>
<feature type="binding site" evidence="13">
    <location>
        <position position="459"/>
    </location>
    <ligand>
        <name>Zn(2+)</name>
        <dbReference type="ChEBI" id="CHEBI:29105"/>
        <note>catalytic</note>
    </ligand>
</feature>
<dbReference type="FunFam" id="3.30.980.10:FF:000005">
    <property type="entry name" value="Threonyl-tRNA synthetase, mitochondrial"/>
    <property type="match status" value="1"/>
</dbReference>
<keyword evidence="3 13" id="KW-0820">tRNA-binding</keyword>
<dbReference type="InterPro" id="IPR036621">
    <property type="entry name" value="Anticodon-bd_dom_sf"/>
</dbReference>
<dbReference type="PROSITE" id="PS50862">
    <property type="entry name" value="AA_TRNA_LIGASE_II"/>
    <property type="match status" value="1"/>
</dbReference>
<evidence type="ECO:0000256" key="12">
    <source>
        <dbReference type="ARBA" id="ARBA00049515"/>
    </source>
</evidence>
<dbReference type="GO" id="GO:0046872">
    <property type="term" value="F:metal ion binding"/>
    <property type="evidence" value="ECO:0007669"/>
    <property type="project" value="UniProtKB-KW"/>
</dbReference>
<feature type="binding site" evidence="13">
    <location>
        <position position="326"/>
    </location>
    <ligand>
        <name>Zn(2+)</name>
        <dbReference type="ChEBI" id="CHEBI:29105"/>
        <note>catalytic</note>
    </ligand>
</feature>
<dbReference type="InterPro" id="IPR033728">
    <property type="entry name" value="ThrRS_core"/>
</dbReference>
<dbReference type="InterPro" id="IPR018163">
    <property type="entry name" value="Thr/Ala-tRNA-synth_IIc_edit"/>
</dbReference>
<dbReference type="GO" id="GO:0005524">
    <property type="term" value="F:ATP binding"/>
    <property type="evidence" value="ECO:0007669"/>
    <property type="project" value="UniProtKB-UniRule"/>
</dbReference>
<dbReference type="Pfam" id="PF03129">
    <property type="entry name" value="HGTP_anticodon"/>
    <property type="match status" value="1"/>
</dbReference>
<evidence type="ECO:0000256" key="9">
    <source>
        <dbReference type="ARBA" id="ARBA00022884"/>
    </source>
</evidence>
<dbReference type="GO" id="GO:0004829">
    <property type="term" value="F:threonine-tRNA ligase activity"/>
    <property type="evidence" value="ECO:0007669"/>
    <property type="project" value="UniProtKB-UniRule"/>
</dbReference>
<dbReference type="Proteomes" id="UP000230775">
    <property type="component" value="Unassembled WGS sequence"/>
</dbReference>
<keyword evidence="8 13" id="KW-0067">ATP-binding</keyword>
<dbReference type="NCBIfam" id="TIGR00418">
    <property type="entry name" value="thrS"/>
    <property type="match status" value="1"/>
</dbReference>
<dbReference type="SUPFAM" id="SSF52954">
    <property type="entry name" value="Class II aaRS ABD-related"/>
    <property type="match status" value="1"/>
</dbReference>
<dbReference type="Gene3D" id="3.30.930.10">
    <property type="entry name" value="Bira Bifunctional Protein, Domain 2"/>
    <property type="match status" value="1"/>
</dbReference>
<dbReference type="GO" id="GO:0000049">
    <property type="term" value="F:tRNA binding"/>
    <property type="evidence" value="ECO:0007669"/>
    <property type="project" value="UniProtKB-KW"/>
</dbReference>
<protein>
    <recommendedName>
        <fullName evidence="13">Threonine--tRNA ligase</fullName>
        <ecNumber evidence="13">6.1.1.3</ecNumber>
    </recommendedName>
    <alternativeName>
        <fullName evidence="13">Threonyl-tRNA synthetase</fullName>
        <shortName evidence="13">ThrRS</shortName>
    </alternativeName>
</protein>
<dbReference type="FunFam" id="3.30.930.10:FF:000002">
    <property type="entry name" value="Threonine--tRNA ligase"/>
    <property type="match status" value="1"/>
</dbReference>
<dbReference type="PANTHER" id="PTHR11451:SF56">
    <property type="entry name" value="THREONINE--TRNA LIGASE 1"/>
    <property type="match status" value="1"/>
</dbReference>
<sequence>MENKKLETIRHSCSHLMAAAVKEFWPGVKLAIGSAIETGFYYDFDFPGTEKISELDLPKIEAKMEEIKKQNLPFIRKEISLSEARKLFARQPYKLELIDGLAEDGAKTFCTYAIGDFLDLCVGPHLESTKKIGSFKLLSIAGAYWHGDEKNKMLTRIYGVCFSTQKEVDEYLRLLEEAKQKDHRIIGQNLDLFVFSDLVGKGLPLFTEKGSTIRREMERYIVDEEIKRGYKHVYTPDIAKVDLFKKSGHYPYYKDTMYPVMKVDEEELILRPMTCPHHFQLYASRPRSYRELPIRYAELAKQFRYEKSGELTGLMRVRLFCLADGHIIARKEQAVQEINGALDLIEDVAKALDLKIRKDFRYRLSLGDRSSEKKFYKDDGAWDFAENILRQVLTDREAPYFEAKGEAAFYGPKIDIQMKNILGVENTAFTVQYDFVMPKRFNLTYIDENGQKKEAIVIHRSSIGAIERVMAFLIEKYNGAFPVWLSPFQVKVVPISEKSFDYAQSVTKKLREQEIRVELDERDERMQAKIRDAEKEKVPYVLVVGPREAESDSVSVRARGEKDLGSMKLSDFLALIKDDIAKKRQI</sequence>
<comment type="subcellular location">
    <subcellularLocation>
        <location evidence="13">Cytoplasm</location>
    </subcellularLocation>
</comment>
<dbReference type="Pfam" id="PF00587">
    <property type="entry name" value="tRNA-synt_2b"/>
    <property type="match status" value="1"/>
</dbReference>
<accession>A0A2H0WQH5</accession>